<dbReference type="InterPro" id="IPR015793">
    <property type="entry name" value="Pyrv_Knase_brl"/>
</dbReference>
<dbReference type="GO" id="GO:0005524">
    <property type="term" value="F:ATP binding"/>
    <property type="evidence" value="ECO:0007669"/>
    <property type="project" value="UniProtKB-KW"/>
</dbReference>
<evidence type="ECO:0000256" key="7">
    <source>
        <dbReference type="ARBA" id="ARBA00022777"/>
    </source>
</evidence>
<dbReference type="SUPFAM" id="SSF50800">
    <property type="entry name" value="PK beta-barrel domain-like"/>
    <property type="match status" value="1"/>
</dbReference>
<dbReference type="Pfam" id="PF00224">
    <property type="entry name" value="PK"/>
    <property type="match status" value="1"/>
</dbReference>
<protein>
    <recommendedName>
        <fullName evidence="3">pyruvate kinase</fullName>
        <ecNumber evidence="3">2.7.1.40</ecNumber>
    </recommendedName>
</protein>
<keyword evidence="5" id="KW-0479">Metal-binding</keyword>
<evidence type="ECO:0000256" key="4">
    <source>
        <dbReference type="ARBA" id="ARBA00022679"/>
    </source>
</evidence>
<dbReference type="GO" id="GO:0030955">
    <property type="term" value="F:potassium ion binding"/>
    <property type="evidence" value="ECO:0007669"/>
    <property type="project" value="InterPro"/>
</dbReference>
<evidence type="ECO:0000259" key="12">
    <source>
        <dbReference type="Pfam" id="PF00224"/>
    </source>
</evidence>
<dbReference type="SUPFAM" id="SSF51621">
    <property type="entry name" value="Phosphoenolpyruvate/pyruvate domain"/>
    <property type="match status" value="1"/>
</dbReference>
<keyword evidence="11 13" id="KW-0670">Pyruvate</keyword>
<keyword evidence="6" id="KW-0547">Nucleotide-binding</keyword>
<dbReference type="EMBL" id="MWDB01000003">
    <property type="protein sequence ID" value="OQB42344.1"/>
    <property type="molecule type" value="Genomic_DNA"/>
</dbReference>
<evidence type="ECO:0000256" key="11">
    <source>
        <dbReference type="ARBA" id="ARBA00023317"/>
    </source>
</evidence>
<comment type="caution">
    <text evidence="13">The sequence shown here is derived from an EMBL/GenBank/DDBJ whole genome shotgun (WGS) entry which is preliminary data.</text>
</comment>
<comment type="similarity">
    <text evidence="2">Belongs to the pyruvate kinase family.</text>
</comment>
<keyword evidence="4 13" id="KW-0808">Transferase</keyword>
<dbReference type="InterPro" id="IPR011037">
    <property type="entry name" value="Pyrv_Knase-like_insert_dom_sf"/>
</dbReference>
<dbReference type="PANTHER" id="PTHR11817">
    <property type="entry name" value="PYRUVATE KINASE"/>
    <property type="match status" value="1"/>
</dbReference>
<evidence type="ECO:0000256" key="10">
    <source>
        <dbReference type="ARBA" id="ARBA00023152"/>
    </source>
</evidence>
<accession>A0A1V5ZR99</accession>
<evidence type="ECO:0000256" key="5">
    <source>
        <dbReference type="ARBA" id="ARBA00022723"/>
    </source>
</evidence>
<evidence type="ECO:0000256" key="9">
    <source>
        <dbReference type="ARBA" id="ARBA00022842"/>
    </source>
</evidence>
<dbReference type="InterPro" id="IPR015813">
    <property type="entry name" value="Pyrv/PenolPyrv_kinase-like_dom"/>
</dbReference>
<evidence type="ECO:0000256" key="1">
    <source>
        <dbReference type="ARBA" id="ARBA00004997"/>
    </source>
</evidence>
<evidence type="ECO:0000256" key="6">
    <source>
        <dbReference type="ARBA" id="ARBA00022741"/>
    </source>
</evidence>
<evidence type="ECO:0000256" key="2">
    <source>
        <dbReference type="ARBA" id="ARBA00008663"/>
    </source>
</evidence>
<dbReference type="GO" id="GO:0016301">
    <property type="term" value="F:kinase activity"/>
    <property type="evidence" value="ECO:0007669"/>
    <property type="project" value="UniProtKB-KW"/>
</dbReference>
<gene>
    <name evidence="13" type="primary">pyk</name>
    <name evidence="13" type="ORF">BWY04_00222</name>
</gene>
<organism evidence="13">
    <name type="scientific">candidate division CPR1 bacterium ADurb.Bin160</name>
    <dbReference type="NCBI Taxonomy" id="1852826"/>
    <lineage>
        <taxon>Bacteria</taxon>
        <taxon>candidate division CPR1</taxon>
    </lineage>
</organism>
<dbReference type="EC" id="2.7.1.40" evidence="3"/>
<feature type="domain" description="Pyruvate kinase barrel" evidence="12">
    <location>
        <begin position="1"/>
        <end position="129"/>
    </location>
</feature>
<sequence>MRLNCSHATYEWMEKLFSTARKVEKELSNTFAFFLDIKGPGIRTGDLEKPVTYEKDEKFKIVVDQKLVDNPKTMFVDYPYLLKDIYVGAIIRVDSGVFSIKVVEKNKDHIVGQAMNKFTVISKRHINLP</sequence>
<dbReference type="UniPathway" id="UPA00109">
    <property type="reaction ID" value="UER00188"/>
</dbReference>
<dbReference type="GO" id="GO:0000287">
    <property type="term" value="F:magnesium ion binding"/>
    <property type="evidence" value="ECO:0007669"/>
    <property type="project" value="InterPro"/>
</dbReference>
<evidence type="ECO:0000313" key="13">
    <source>
        <dbReference type="EMBL" id="OQB42344.1"/>
    </source>
</evidence>
<reference evidence="13" key="1">
    <citation type="submission" date="2017-02" db="EMBL/GenBank/DDBJ databases">
        <title>Delving into the versatile metabolic prowess of the omnipresent phylum Bacteroidetes.</title>
        <authorList>
            <person name="Nobu M.K."/>
            <person name="Mei R."/>
            <person name="Narihiro T."/>
            <person name="Kuroda K."/>
            <person name="Liu W.-T."/>
        </authorList>
    </citation>
    <scope>NUCLEOTIDE SEQUENCE</scope>
    <source>
        <strain evidence="13">ADurb.Bin160</strain>
    </source>
</reference>
<keyword evidence="10" id="KW-0324">Glycolysis</keyword>
<dbReference type="Proteomes" id="UP000485621">
    <property type="component" value="Unassembled WGS sequence"/>
</dbReference>
<proteinExistence type="inferred from homology"/>
<dbReference type="InterPro" id="IPR015806">
    <property type="entry name" value="Pyrv_Knase_insert_dom_sf"/>
</dbReference>
<dbReference type="Gene3D" id="3.20.20.60">
    <property type="entry name" value="Phosphoenolpyruvate-binding domains"/>
    <property type="match status" value="1"/>
</dbReference>
<comment type="pathway">
    <text evidence="1">Carbohydrate degradation; glycolysis; pyruvate from D-glyceraldehyde 3-phosphate: step 5/5.</text>
</comment>
<keyword evidence="9" id="KW-0460">Magnesium</keyword>
<keyword evidence="8" id="KW-0067">ATP-binding</keyword>
<name>A0A1V5ZR99_9BACT</name>
<evidence type="ECO:0000256" key="8">
    <source>
        <dbReference type="ARBA" id="ARBA00022840"/>
    </source>
</evidence>
<evidence type="ECO:0000256" key="3">
    <source>
        <dbReference type="ARBA" id="ARBA00012142"/>
    </source>
</evidence>
<keyword evidence="7 13" id="KW-0418">Kinase</keyword>
<dbReference type="GO" id="GO:0004743">
    <property type="term" value="F:pyruvate kinase activity"/>
    <property type="evidence" value="ECO:0007669"/>
    <property type="project" value="UniProtKB-EC"/>
</dbReference>
<dbReference type="InterPro" id="IPR001697">
    <property type="entry name" value="Pyr_Knase"/>
</dbReference>
<dbReference type="InterPro" id="IPR040442">
    <property type="entry name" value="Pyrv_kinase-like_dom_sf"/>
</dbReference>
<dbReference type="AlphaFoldDB" id="A0A1V5ZR99"/>
<dbReference type="Gene3D" id="2.40.33.10">
    <property type="entry name" value="PK beta-barrel domain-like"/>
    <property type="match status" value="1"/>
</dbReference>